<dbReference type="GO" id="GO:0016491">
    <property type="term" value="F:oxidoreductase activity"/>
    <property type="evidence" value="ECO:0007669"/>
    <property type="project" value="InterPro"/>
</dbReference>
<dbReference type="PANTHER" id="PTHR43513">
    <property type="entry name" value="DIHYDROOROTATE DEHYDROGENASE B (NAD(+)), ELECTRON TRANSFER SUBUNIT"/>
    <property type="match status" value="1"/>
</dbReference>
<reference evidence="12" key="1">
    <citation type="journal article" date="2012" name="PLoS ONE">
        <title>Gene sets for utilization of primary and secondary nutrition supplies in the distal gut of endangered iberian lynx.</title>
        <authorList>
            <person name="Alcaide M."/>
            <person name="Messina E."/>
            <person name="Richter M."/>
            <person name="Bargiela R."/>
            <person name="Peplies J."/>
            <person name="Huws S.A."/>
            <person name="Newbold C.J."/>
            <person name="Golyshin P.N."/>
            <person name="Simon M.A."/>
            <person name="Lopez G."/>
            <person name="Yakimov M.M."/>
            <person name="Ferrer M."/>
        </authorList>
    </citation>
    <scope>NUCLEOTIDE SEQUENCE</scope>
</reference>
<comment type="similarity">
    <text evidence="1">Belongs to the PyrK family.</text>
</comment>
<dbReference type="CDD" id="cd06218">
    <property type="entry name" value="DHOD_e_trans"/>
    <property type="match status" value="1"/>
</dbReference>
<evidence type="ECO:0000259" key="11">
    <source>
        <dbReference type="PROSITE" id="PS51384"/>
    </source>
</evidence>
<evidence type="ECO:0000256" key="8">
    <source>
        <dbReference type="ARBA" id="ARBA00023004"/>
    </source>
</evidence>
<organism evidence="12">
    <name type="scientific">gut metagenome</name>
    <dbReference type="NCBI Taxonomy" id="749906"/>
    <lineage>
        <taxon>unclassified sequences</taxon>
        <taxon>metagenomes</taxon>
        <taxon>organismal metagenomes</taxon>
    </lineage>
</organism>
<dbReference type="AlphaFoldDB" id="J9CNB1"/>
<gene>
    <name evidence="12" type="ORF">EVA_10314</name>
</gene>
<dbReference type="InterPro" id="IPR017938">
    <property type="entry name" value="Riboflavin_synthase-like_b-brl"/>
</dbReference>
<evidence type="ECO:0000256" key="9">
    <source>
        <dbReference type="ARBA" id="ARBA00023014"/>
    </source>
</evidence>
<dbReference type="SUPFAM" id="SSF63380">
    <property type="entry name" value="Riboflavin synthase domain-like"/>
    <property type="match status" value="1"/>
</dbReference>
<evidence type="ECO:0000256" key="2">
    <source>
        <dbReference type="ARBA" id="ARBA00022448"/>
    </source>
</evidence>
<sequence length="288" mass="31464">MTAKSSTISINFSIIRVSLPDKRIYPLKFMKKFILDLVVTQNEQLHSNYVLIKLTHANPLPEMLPGQFAEIRIDGSNTTFLRRPISINYVDRAKNELWLLVQLVGDGTRKLATVKPGDTVNAVLPLGNGFTMPVAPENTHPLLIGGGVGTAPMLMLGAALKAAGCTPTFLLGARSSKDLLQLDEFVKLGEVFTTTEDGTAGEKGYVTQHSILNTRKFDFIYTCGPKPMMVSVARHAKANHIECEASLENMMACGVGACLCCVENTDEGHLCVCKDGPVFNIKKLLWQI</sequence>
<dbReference type="GO" id="GO:0050660">
    <property type="term" value="F:flavin adenine dinucleotide binding"/>
    <property type="evidence" value="ECO:0007669"/>
    <property type="project" value="InterPro"/>
</dbReference>
<protein>
    <submittedName>
        <fullName evidence="12">Dihydroorotate dehydrogenase, electron transfer subunit</fullName>
    </submittedName>
</protein>
<dbReference type="PANTHER" id="PTHR43513:SF3">
    <property type="entry name" value="DIHYDROOROTATE DEHYDROGENASE B (NAD(+)), ELECTRON TRANSFER SUBUNIT-RELATED"/>
    <property type="match status" value="1"/>
</dbReference>
<keyword evidence="2" id="KW-0813">Transport</keyword>
<dbReference type="SUPFAM" id="SSF52343">
    <property type="entry name" value="Ferredoxin reductase-like, C-terminal NADP-linked domain"/>
    <property type="match status" value="1"/>
</dbReference>
<evidence type="ECO:0000313" key="12">
    <source>
        <dbReference type="EMBL" id="EJX01576.1"/>
    </source>
</evidence>
<comment type="caution">
    <text evidence="12">The sequence shown here is derived from an EMBL/GenBank/DDBJ whole genome shotgun (WGS) entry which is preliminary data.</text>
</comment>
<dbReference type="InterPro" id="IPR050353">
    <property type="entry name" value="PyrK_electron_transfer"/>
</dbReference>
<keyword evidence="8" id="KW-0408">Iron</keyword>
<dbReference type="Gene3D" id="2.40.30.10">
    <property type="entry name" value="Translation factors"/>
    <property type="match status" value="1"/>
</dbReference>
<name>J9CNB1_9ZZZZ</name>
<evidence type="ECO:0000256" key="6">
    <source>
        <dbReference type="ARBA" id="ARBA00022827"/>
    </source>
</evidence>
<dbReference type="Pfam" id="PF10418">
    <property type="entry name" value="DHODB_Fe-S_bind"/>
    <property type="match status" value="1"/>
</dbReference>
<keyword evidence="6" id="KW-0274">FAD</keyword>
<evidence type="ECO:0000256" key="7">
    <source>
        <dbReference type="ARBA" id="ARBA00022982"/>
    </source>
</evidence>
<dbReference type="GO" id="GO:0046872">
    <property type="term" value="F:metal ion binding"/>
    <property type="evidence" value="ECO:0007669"/>
    <property type="project" value="UniProtKB-KW"/>
</dbReference>
<keyword evidence="3" id="KW-0285">Flavoprotein</keyword>
<evidence type="ECO:0000256" key="1">
    <source>
        <dbReference type="ARBA" id="ARBA00006422"/>
    </source>
</evidence>
<keyword evidence="9" id="KW-0411">Iron-sulfur</keyword>
<dbReference type="PIRSF" id="PIRSF006816">
    <property type="entry name" value="Cyc3_hyd_g"/>
    <property type="match status" value="1"/>
</dbReference>
<evidence type="ECO:0000256" key="3">
    <source>
        <dbReference type="ARBA" id="ARBA00022630"/>
    </source>
</evidence>
<dbReference type="GO" id="GO:0051537">
    <property type="term" value="F:2 iron, 2 sulfur cluster binding"/>
    <property type="evidence" value="ECO:0007669"/>
    <property type="project" value="UniProtKB-KW"/>
</dbReference>
<dbReference type="InterPro" id="IPR039261">
    <property type="entry name" value="FNR_nucleotide-bd"/>
</dbReference>
<proteinExistence type="inferred from homology"/>
<dbReference type="InterPro" id="IPR019480">
    <property type="entry name" value="Dihydroorotate_DH_Fe-S-bd"/>
</dbReference>
<evidence type="ECO:0000256" key="10">
    <source>
        <dbReference type="ARBA" id="ARBA00034078"/>
    </source>
</evidence>
<dbReference type="Gene3D" id="3.40.50.80">
    <property type="entry name" value="Nucleotide-binding domain of ferredoxin-NADP reductase (FNR) module"/>
    <property type="match status" value="1"/>
</dbReference>
<keyword evidence="5" id="KW-0479">Metal-binding</keyword>
<dbReference type="InterPro" id="IPR001433">
    <property type="entry name" value="OxRdtase_FAD/NAD-bd"/>
</dbReference>
<dbReference type="InterPro" id="IPR037117">
    <property type="entry name" value="Dihydroorotate_DH_ele_sf"/>
</dbReference>
<keyword evidence="7" id="KW-0249">Electron transport</keyword>
<dbReference type="InterPro" id="IPR017927">
    <property type="entry name" value="FAD-bd_FR_type"/>
</dbReference>
<keyword evidence="4" id="KW-0001">2Fe-2S</keyword>
<comment type="cofactor">
    <cofactor evidence="10">
        <name>[2Fe-2S] cluster</name>
        <dbReference type="ChEBI" id="CHEBI:190135"/>
    </cofactor>
</comment>
<dbReference type="EMBL" id="AMCI01002898">
    <property type="protein sequence ID" value="EJX01576.1"/>
    <property type="molecule type" value="Genomic_DNA"/>
</dbReference>
<dbReference type="Pfam" id="PF00175">
    <property type="entry name" value="NAD_binding_1"/>
    <property type="match status" value="1"/>
</dbReference>
<dbReference type="GO" id="GO:0006221">
    <property type="term" value="P:pyrimidine nucleotide biosynthetic process"/>
    <property type="evidence" value="ECO:0007669"/>
    <property type="project" value="InterPro"/>
</dbReference>
<dbReference type="Gene3D" id="2.10.240.10">
    <property type="entry name" value="Dihydroorotate dehydrogenase, electron transfer subunit"/>
    <property type="match status" value="1"/>
</dbReference>
<feature type="domain" description="FAD-binding FR-type" evidence="11">
    <location>
        <begin position="32"/>
        <end position="132"/>
    </location>
</feature>
<evidence type="ECO:0000256" key="4">
    <source>
        <dbReference type="ARBA" id="ARBA00022714"/>
    </source>
</evidence>
<dbReference type="PROSITE" id="PS51384">
    <property type="entry name" value="FAD_FR"/>
    <property type="match status" value="1"/>
</dbReference>
<dbReference type="InterPro" id="IPR012165">
    <property type="entry name" value="Cyt_c3_hydrogenase_gsu"/>
</dbReference>
<evidence type="ECO:0000256" key="5">
    <source>
        <dbReference type="ARBA" id="ARBA00022723"/>
    </source>
</evidence>
<accession>J9CNB1</accession>